<evidence type="ECO:0000313" key="8">
    <source>
        <dbReference type="Proteomes" id="UP001162891"/>
    </source>
</evidence>
<feature type="transmembrane region" description="Helical" evidence="6">
    <location>
        <begin position="37"/>
        <end position="58"/>
    </location>
</feature>
<keyword evidence="4 6" id="KW-0472">Membrane</keyword>
<proteinExistence type="predicted"/>
<name>A0ABM7X251_9BACT</name>
<organism evidence="7 8">
    <name type="scientific">Anaeromyxobacter oryzae</name>
    <dbReference type="NCBI Taxonomy" id="2918170"/>
    <lineage>
        <taxon>Bacteria</taxon>
        <taxon>Pseudomonadati</taxon>
        <taxon>Myxococcota</taxon>
        <taxon>Myxococcia</taxon>
        <taxon>Myxococcales</taxon>
        <taxon>Cystobacterineae</taxon>
        <taxon>Anaeromyxobacteraceae</taxon>
        <taxon>Anaeromyxobacter</taxon>
    </lineage>
</organism>
<feature type="region of interest" description="Disordered" evidence="5">
    <location>
        <begin position="1"/>
        <end position="30"/>
    </location>
</feature>
<dbReference type="InterPro" id="IPR004254">
    <property type="entry name" value="AdipoR/HlyIII-related"/>
</dbReference>
<evidence type="ECO:0000256" key="4">
    <source>
        <dbReference type="ARBA" id="ARBA00023136"/>
    </source>
</evidence>
<evidence type="ECO:0000256" key="1">
    <source>
        <dbReference type="ARBA" id="ARBA00004141"/>
    </source>
</evidence>
<feature type="transmembrane region" description="Helical" evidence="6">
    <location>
        <begin position="104"/>
        <end position="121"/>
    </location>
</feature>
<reference evidence="8" key="1">
    <citation type="journal article" date="2022" name="Int. J. Syst. Evol. Microbiol.">
        <title>Anaeromyxobacter oryzae sp. nov., Anaeromyxobacter diazotrophicus sp. nov. and Anaeromyxobacter paludicola sp. nov., isolated from paddy soils.</title>
        <authorList>
            <person name="Itoh H."/>
            <person name="Xu Z."/>
            <person name="Mise K."/>
            <person name="Masuda Y."/>
            <person name="Ushijima N."/>
            <person name="Hayakawa C."/>
            <person name="Shiratori Y."/>
            <person name="Senoo K."/>
        </authorList>
    </citation>
    <scope>NUCLEOTIDE SEQUENCE [LARGE SCALE GENOMIC DNA]</scope>
    <source>
        <strain evidence="8">Red232</strain>
    </source>
</reference>
<dbReference type="EMBL" id="AP025591">
    <property type="protein sequence ID" value="BDG05854.1"/>
    <property type="molecule type" value="Genomic_DNA"/>
</dbReference>
<sequence length="239" mass="25768">MRTVKGVVTDTFRTSPGKSPPSGARRLAAPPRPRLRGVSHAFAAAAALVAWIALVTIARSDRARVAAMVYGGSLFTLFFVSALYHRREWSRRARRVIRALDHSAIYLLIAGTCTPLALLLPDPVRSRSLTLVWGGALLGVLKVTLWVRAPKKVGVALHVLVGWLGVSLFPPLWKTLGAQYVLLLALGGLAYTAGAFVYARRRPNPYPAVFGYHEVFHALVIAAAAGHFTVAAAAIVRMS</sequence>
<protein>
    <submittedName>
        <fullName evidence="7">Membrane protein</fullName>
    </submittedName>
</protein>
<feature type="transmembrane region" description="Helical" evidence="6">
    <location>
        <begin position="153"/>
        <end position="173"/>
    </location>
</feature>
<evidence type="ECO:0000256" key="3">
    <source>
        <dbReference type="ARBA" id="ARBA00022989"/>
    </source>
</evidence>
<dbReference type="Pfam" id="PF03006">
    <property type="entry name" value="HlyIII"/>
    <property type="match status" value="1"/>
</dbReference>
<accession>A0ABM7X251</accession>
<gene>
    <name evidence="7" type="primary">hlyI_2</name>
    <name evidence="7" type="ORF">AMOR_48500</name>
</gene>
<comment type="subcellular location">
    <subcellularLocation>
        <location evidence="1">Membrane</location>
        <topology evidence="1">Multi-pass membrane protein</topology>
    </subcellularLocation>
</comment>
<keyword evidence="3 6" id="KW-1133">Transmembrane helix</keyword>
<dbReference type="Proteomes" id="UP001162891">
    <property type="component" value="Chromosome"/>
</dbReference>
<keyword evidence="8" id="KW-1185">Reference proteome</keyword>
<evidence type="ECO:0000256" key="2">
    <source>
        <dbReference type="ARBA" id="ARBA00022692"/>
    </source>
</evidence>
<dbReference type="PANTHER" id="PTHR20855:SF3">
    <property type="entry name" value="LD03007P"/>
    <property type="match status" value="1"/>
</dbReference>
<feature type="transmembrane region" description="Helical" evidence="6">
    <location>
        <begin position="65"/>
        <end position="84"/>
    </location>
</feature>
<dbReference type="RefSeq" id="WP_248355032.1">
    <property type="nucleotide sequence ID" value="NZ_AP025591.1"/>
</dbReference>
<feature type="transmembrane region" description="Helical" evidence="6">
    <location>
        <begin position="180"/>
        <end position="199"/>
    </location>
</feature>
<evidence type="ECO:0000256" key="6">
    <source>
        <dbReference type="SAM" id="Phobius"/>
    </source>
</evidence>
<feature type="transmembrane region" description="Helical" evidence="6">
    <location>
        <begin position="215"/>
        <end position="236"/>
    </location>
</feature>
<evidence type="ECO:0000256" key="5">
    <source>
        <dbReference type="SAM" id="MobiDB-lite"/>
    </source>
</evidence>
<feature type="compositionally biased region" description="Low complexity" evidence="5">
    <location>
        <begin position="20"/>
        <end position="29"/>
    </location>
</feature>
<evidence type="ECO:0000313" key="7">
    <source>
        <dbReference type="EMBL" id="BDG05854.1"/>
    </source>
</evidence>
<feature type="transmembrane region" description="Helical" evidence="6">
    <location>
        <begin position="128"/>
        <end position="147"/>
    </location>
</feature>
<keyword evidence="2 6" id="KW-0812">Transmembrane</keyword>
<dbReference type="PANTHER" id="PTHR20855">
    <property type="entry name" value="ADIPOR/PROGESTIN RECEPTOR-RELATED"/>
    <property type="match status" value="1"/>
</dbReference>